<evidence type="ECO:0000313" key="2">
    <source>
        <dbReference type="EMBL" id="CAI6371454.1"/>
    </source>
</evidence>
<dbReference type="EMBL" id="CARXXK010000993">
    <property type="protein sequence ID" value="CAI6371454.1"/>
    <property type="molecule type" value="Genomic_DNA"/>
</dbReference>
<protein>
    <submittedName>
        <fullName evidence="2">Uncharacterized protein</fullName>
    </submittedName>
</protein>
<organism evidence="2 3">
    <name type="scientific">Macrosiphum euphorbiae</name>
    <name type="common">potato aphid</name>
    <dbReference type="NCBI Taxonomy" id="13131"/>
    <lineage>
        <taxon>Eukaryota</taxon>
        <taxon>Metazoa</taxon>
        <taxon>Ecdysozoa</taxon>
        <taxon>Arthropoda</taxon>
        <taxon>Hexapoda</taxon>
        <taxon>Insecta</taxon>
        <taxon>Pterygota</taxon>
        <taxon>Neoptera</taxon>
        <taxon>Paraneoptera</taxon>
        <taxon>Hemiptera</taxon>
        <taxon>Sternorrhyncha</taxon>
        <taxon>Aphidomorpha</taxon>
        <taxon>Aphidoidea</taxon>
        <taxon>Aphididae</taxon>
        <taxon>Macrosiphini</taxon>
        <taxon>Macrosiphum</taxon>
    </lineage>
</organism>
<evidence type="ECO:0000313" key="3">
    <source>
        <dbReference type="Proteomes" id="UP001160148"/>
    </source>
</evidence>
<reference evidence="2 3" key="1">
    <citation type="submission" date="2023-01" db="EMBL/GenBank/DDBJ databases">
        <authorList>
            <person name="Whitehead M."/>
        </authorList>
    </citation>
    <scope>NUCLEOTIDE SEQUENCE [LARGE SCALE GENOMIC DNA]</scope>
</reference>
<feature type="region of interest" description="Disordered" evidence="1">
    <location>
        <begin position="226"/>
        <end position="245"/>
    </location>
</feature>
<comment type="caution">
    <text evidence="2">The sequence shown here is derived from an EMBL/GenBank/DDBJ whole genome shotgun (WGS) entry which is preliminary data.</text>
</comment>
<dbReference type="AlphaFoldDB" id="A0AAV0XUX2"/>
<evidence type="ECO:0000256" key="1">
    <source>
        <dbReference type="SAM" id="MobiDB-lite"/>
    </source>
</evidence>
<name>A0AAV0XUX2_9HEMI</name>
<accession>A0AAV0XUX2</accession>
<sequence>MAALELELLRSSFEGDFTILPPTEDLVICAQGTHCRPQSEAAAHRLPLESGSVFKILVLGRPMGNCRLVGGNRRHLTPPRKFPGALTNKLHIYENMRPADSRQDGGRSDPNRAALPRASLPARYQSPGRHHALSALRLQKIRTPQKQSRRDFMISHVFDRWPSGRTPSAAVPSRTVTGYSWSARTGLSTRRGPDLILQCCAESPRPWAWTEGTVTRERLQARPHRLPLATSAGSSEKPRQIIRFG</sequence>
<proteinExistence type="predicted"/>
<gene>
    <name evidence="2" type="ORF">MEUPH1_LOCUS25454</name>
</gene>
<dbReference type="Proteomes" id="UP001160148">
    <property type="component" value="Unassembled WGS sequence"/>
</dbReference>
<keyword evidence="3" id="KW-1185">Reference proteome</keyword>